<dbReference type="InterPro" id="IPR002818">
    <property type="entry name" value="DJ-1/PfpI"/>
</dbReference>
<dbReference type="GO" id="GO:0006508">
    <property type="term" value="P:proteolysis"/>
    <property type="evidence" value="ECO:0007669"/>
    <property type="project" value="UniProtKB-KW"/>
</dbReference>
<dbReference type="AlphaFoldDB" id="A0A517VBK3"/>
<dbReference type="SUPFAM" id="SSF52317">
    <property type="entry name" value="Class I glutamine amidotransferase-like"/>
    <property type="match status" value="1"/>
</dbReference>
<name>A0A517VBK3_9PLAN</name>
<dbReference type="PROSITE" id="PS51276">
    <property type="entry name" value="PEPTIDASE_C56_PFPI"/>
    <property type="match status" value="1"/>
</dbReference>
<dbReference type="CDD" id="cd03134">
    <property type="entry name" value="GATase1_PfpI_like"/>
    <property type="match status" value="1"/>
</dbReference>
<dbReference type="KEGG" id="gax:Pan161_20350"/>
<keyword evidence="3" id="KW-0378">Hydrolase</keyword>
<evidence type="ECO:0000259" key="2">
    <source>
        <dbReference type="Pfam" id="PF01965"/>
    </source>
</evidence>
<dbReference type="PANTHER" id="PTHR42733">
    <property type="entry name" value="DJ-1 PROTEIN"/>
    <property type="match status" value="1"/>
</dbReference>
<sequence length="178" mass="19370">MAVSLPLSGQKFLLFTGEDYEDLELWYPKLRLEEAGAETTLAGLEAEKTYLGKHGYPSVSEVTIDSINSADFHGVICAGGWMPDKLRRSEKVLSLLQEFNESGKLIAAICHGGWMPISAGIYSGVKVTGSPGIKDDLINAGAIWEDAPVIVDRHFVCSRRPSDLPDFCKGILEVLKAT</sequence>
<dbReference type="GO" id="GO:0016798">
    <property type="term" value="F:hydrolase activity, acting on glycosyl bonds"/>
    <property type="evidence" value="ECO:0007669"/>
    <property type="project" value="UniProtKB-KW"/>
</dbReference>
<dbReference type="PANTHER" id="PTHR42733:SF13">
    <property type="entry name" value="DJ-1_PFPI DOMAIN-CONTAINING PROTEIN"/>
    <property type="match status" value="1"/>
</dbReference>
<organism evidence="3 4">
    <name type="scientific">Gimesia algae</name>
    <dbReference type="NCBI Taxonomy" id="2527971"/>
    <lineage>
        <taxon>Bacteria</taxon>
        <taxon>Pseudomonadati</taxon>
        <taxon>Planctomycetota</taxon>
        <taxon>Planctomycetia</taxon>
        <taxon>Planctomycetales</taxon>
        <taxon>Planctomycetaceae</taxon>
        <taxon>Gimesia</taxon>
    </lineage>
</organism>
<protein>
    <submittedName>
        <fullName evidence="3">Cysteine protease YraA</fullName>
        <ecNumber evidence="3">3.2.-.-</ecNumber>
    </submittedName>
</protein>
<gene>
    <name evidence="3" type="primary">yraA_2</name>
    <name evidence="3" type="ORF">Pan161_20350</name>
</gene>
<comment type="similarity">
    <text evidence="1">Belongs to the peptidase C56 family.</text>
</comment>
<feature type="domain" description="DJ-1/PfpI" evidence="2">
    <location>
        <begin position="11"/>
        <end position="173"/>
    </location>
</feature>
<accession>A0A517VBK3</accession>
<dbReference type="Proteomes" id="UP000316855">
    <property type="component" value="Chromosome"/>
</dbReference>
<evidence type="ECO:0000256" key="1">
    <source>
        <dbReference type="ARBA" id="ARBA00008542"/>
    </source>
</evidence>
<proteinExistence type="inferred from homology"/>
<dbReference type="InterPro" id="IPR006286">
    <property type="entry name" value="C56_PfpI-like"/>
</dbReference>
<evidence type="ECO:0000313" key="4">
    <source>
        <dbReference type="Proteomes" id="UP000316855"/>
    </source>
</evidence>
<keyword evidence="3" id="KW-0645">Protease</keyword>
<dbReference type="OrthoDB" id="9800516at2"/>
<reference evidence="3 4" key="1">
    <citation type="submission" date="2019-02" db="EMBL/GenBank/DDBJ databases">
        <title>Deep-cultivation of Planctomycetes and their phenomic and genomic characterization uncovers novel biology.</title>
        <authorList>
            <person name="Wiegand S."/>
            <person name="Jogler M."/>
            <person name="Boedeker C."/>
            <person name="Pinto D."/>
            <person name="Vollmers J."/>
            <person name="Rivas-Marin E."/>
            <person name="Kohn T."/>
            <person name="Peeters S.H."/>
            <person name="Heuer A."/>
            <person name="Rast P."/>
            <person name="Oberbeckmann S."/>
            <person name="Bunk B."/>
            <person name="Jeske O."/>
            <person name="Meyerdierks A."/>
            <person name="Storesund J.E."/>
            <person name="Kallscheuer N."/>
            <person name="Luecker S."/>
            <person name="Lage O.M."/>
            <person name="Pohl T."/>
            <person name="Merkel B.J."/>
            <person name="Hornburger P."/>
            <person name="Mueller R.-W."/>
            <person name="Bruemmer F."/>
            <person name="Labrenz M."/>
            <person name="Spormann A.M."/>
            <person name="Op den Camp H."/>
            <person name="Overmann J."/>
            <person name="Amann R."/>
            <person name="Jetten M.S.M."/>
            <person name="Mascher T."/>
            <person name="Medema M.H."/>
            <person name="Devos D.P."/>
            <person name="Kaster A.-K."/>
            <person name="Ovreas L."/>
            <person name="Rohde M."/>
            <person name="Galperin M.Y."/>
            <person name="Jogler C."/>
        </authorList>
    </citation>
    <scope>NUCLEOTIDE SEQUENCE [LARGE SCALE GENOMIC DNA]</scope>
    <source>
        <strain evidence="3 4">Pan161</strain>
    </source>
</reference>
<dbReference type="InterPro" id="IPR029062">
    <property type="entry name" value="Class_I_gatase-like"/>
</dbReference>
<dbReference type="Gene3D" id="3.40.50.880">
    <property type="match status" value="1"/>
</dbReference>
<keyword evidence="4" id="KW-1185">Reference proteome</keyword>
<dbReference type="Pfam" id="PF01965">
    <property type="entry name" value="DJ-1_PfpI"/>
    <property type="match status" value="1"/>
</dbReference>
<dbReference type="EMBL" id="CP036343">
    <property type="protein sequence ID" value="QDT90385.1"/>
    <property type="molecule type" value="Genomic_DNA"/>
</dbReference>
<evidence type="ECO:0000313" key="3">
    <source>
        <dbReference type="EMBL" id="QDT90385.1"/>
    </source>
</evidence>
<dbReference type="EC" id="3.2.-.-" evidence="3"/>
<dbReference type="NCBIfam" id="TIGR01382">
    <property type="entry name" value="PfpI"/>
    <property type="match status" value="1"/>
</dbReference>
<dbReference type="RefSeq" id="WP_145226288.1">
    <property type="nucleotide sequence ID" value="NZ_CP036343.1"/>
</dbReference>
<keyword evidence="3" id="KW-0326">Glycosidase</keyword>
<dbReference type="GO" id="GO:0008233">
    <property type="term" value="F:peptidase activity"/>
    <property type="evidence" value="ECO:0007669"/>
    <property type="project" value="UniProtKB-KW"/>
</dbReference>